<evidence type="ECO:0000313" key="2">
    <source>
        <dbReference type="Proteomes" id="UP000278627"/>
    </source>
</evidence>
<dbReference type="Proteomes" id="UP000278627">
    <property type="component" value="Unassembled WGS sequence"/>
</dbReference>
<name>A0A0N4TEW1_BRUPA</name>
<reference evidence="3" key="1">
    <citation type="submission" date="2017-02" db="UniProtKB">
        <authorList>
            <consortium name="WormBaseParasite"/>
        </authorList>
    </citation>
    <scope>IDENTIFICATION</scope>
</reference>
<dbReference type="AlphaFoldDB" id="A0A0N4TEW1"/>
<dbReference type="WBParaSite" id="BPAG_0000674901-mRNA-1">
    <property type="protein sequence ID" value="BPAG_0000674901-mRNA-1"/>
    <property type="gene ID" value="BPAG_0000674901"/>
</dbReference>
<protein>
    <submittedName>
        <fullName evidence="1 3">Uncharacterized protein</fullName>
    </submittedName>
</protein>
<evidence type="ECO:0000313" key="3">
    <source>
        <dbReference type="WBParaSite" id="BPAG_0000674901-mRNA-1"/>
    </source>
</evidence>
<sequence length="97" mass="11043">MRRVEKLRGLCNSKSLTQIGWISKQFRAETHRVAVAGEGAVKRNESVSLFLQTLLLVSCTTKLHFLTSKLPDGWKEGRKEGWMDGWMDLLSEIGRSH</sequence>
<dbReference type="EMBL" id="UZAD01006517">
    <property type="protein sequence ID" value="VDN87900.1"/>
    <property type="molecule type" value="Genomic_DNA"/>
</dbReference>
<proteinExistence type="predicted"/>
<accession>A0A0N4TEW1</accession>
<gene>
    <name evidence="1" type="ORF">BPAG_LOCUS6714</name>
</gene>
<organism evidence="3">
    <name type="scientific">Brugia pahangi</name>
    <name type="common">Filarial nematode worm</name>
    <dbReference type="NCBI Taxonomy" id="6280"/>
    <lineage>
        <taxon>Eukaryota</taxon>
        <taxon>Metazoa</taxon>
        <taxon>Ecdysozoa</taxon>
        <taxon>Nematoda</taxon>
        <taxon>Chromadorea</taxon>
        <taxon>Rhabditida</taxon>
        <taxon>Spirurina</taxon>
        <taxon>Spiruromorpha</taxon>
        <taxon>Filarioidea</taxon>
        <taxon>Onchocercidae</taxon>
        <taxon>Brugia</taxon>
    </lineage>
</organism>
<evidence type="ECO:0000313" key="1">
    <source>
        <dbReference type="EMBL" id="VDN87900.1"/>
    </source>
</evidence>
<reference evidence="1 2" key="2">
    <citation type="submission" date="2018-11" db="EMBL/GenBank/DDBJ databases">
        <authorList>
            <consortium name="Pathogen Informatics"/>
        </authorList>
    </citation>
    <scope>NUCLEOTIDE SEQUENCE [LARGE SCALE GENOMIC DNA]</scope>
</reference>
<keyword evidence="2" id="KW-1185">Reference proteome</keyword>